<gene>
    <name evidence="1" type="ORF">TH606_00075</name>
</gene>
<dbReference type="STRING" id="1795632.TH606_00075"/>
<name>A0A177E9T1_9BACT</name>
<reference evidence="1 2" key="1">
    <citation type="submission" date="2016-02" db="EMBL/GenBank/DDBJ databases">
        <title>Draft genome sequence of Thermodesulfatator sp. S606.</title>
        <authorList>
            <person name="Lai Q."/>
            <person name="Cao J."/>
            <person name="Dupont S."/>
            <person name="Shao Z."/>
            <person name="Jebbar M."/>
            <person name="Alain K."/>
        </authorList>
    </citation>
    <scope>NUCLEOTIDE SEQUENCE [LARGE SCALE GENOMIC DNA]</scope>
    <source>
        <strain evidence="1 2">S606</strain>
    </source>
</reference>
<protein>
    <recommendedName>
        <fullName evidence="3">Rubredoxin-like domain-containing protein</fullName>
    </recommendedName>
</protein>
<evidence type="ECO:0000313" key="1">
    <source>
        <dbReference type="EMBL" id="OAG28697.1"/>
    </source>
</evidence>
<dbReference type="OrthoDB" id="280278at2"/>
<accession>A0A177E9T1</accession>
<dbReference type="EMBL" id="LSFI01000001">
    <property type="protein sequence ID" value="OAG28697.1"/>
    <property type="molecule type" value="Genomic_DNA"/>
</dbReference>
<dbReference type="Proteomes" id="UP000076964">
    <property type="component" value="Unassembled WGS sequence"/>
</dbReference>
<dbReference type="AlphaFoldDB" id="A0A177E9T1"/>
<organism evidence="1 2">
    <name type="scientific">Thermodesulfatator autotrophicus</name>
    <dbReference type="NCBI Taxonomy" id="1795632"/>
    <lineage>
        <taxon>Bacteria</taxon>
        <taxon>Pseudomonadati</taxon>
        <taxon>Thermodesulfobacteriota</taxon>
        <taxon>Thermodesulfobacteria</taxon>
        <taxon>Thermodesulfobacteriales</taxon>
        <taxon>Thermodesulfatatoraceae</taxon>
        <taxon>Thermodesulfatator</taxon>
    </lineage>
</organism>
<comment type="caution">
    <text evidence="1">The sequence shown here is derived from an EMBL/GenBank/DDBJ whole genome shotgun (WGS) entry which is preliminary data.</text>
</comment>
<dbReference type="RefSeq" id="WP_068540352.1">
    <property type="nucleotide sequence ID" value="NZ_LSFI01000001.1"/>
</dbReference>
<keyword evidence="2" id="KW-1185">Reference proteome</keyword>
<sequence length="59" mass="7081">MEIYREFECFSCGYKWRVPFGTGRVFTCPKCSSLKIRRTNPGPPKGRGGWRWRLRGRRR</sequence>
<proteinExistence type="predicted"/>
<evidence type="ECO:0008006" key="3">
    <source>
        <dbReference type="Google" id="ProtNLM"/>
    </source>
</evidence>
<evidence type="ECO:0000313" key="2">
    <source>
        <dbReference type="Proteomes" id="UP000076964"/>
    </source>
</evidence>